<dbReference type="NCBIfam" id="TIGR01760">
    <property type="entry name" value="tape_meas_TP901"/>
    <property type="match status" value="1"/>
</dbReference>
<sequence length="714" mass="73048">MAESDYSLHGADINRIELPQLGSASETPELVGFEDPLSGLNQALTTASLDIRLLVAEQGKLRETLASLTGALSAQQSLLKANASAPAPVSEAKSKLKAEVDQRAPPEELRPAMAAQSALVDLNQKLQLDPEELQALGNDTQKIAGEKRTAPSGATGVQLLQVQQAAVDARVLKDVEPQDRRQTLRDLARDSAIMASAFKIDIKEAGALMTGLRTTLHLDREKSLELGNAANRLGASPDLKATAADIGSVVLRGGETGLAAGMAPEQAAAIAAALLSASVGKEEAGASLKTLGTAFGKGDNATPEQRAAWVQLDIEPAALASRMRKDAPGAISDVLAALKSKPAEQQTLLIKTLFEGDEGIGKLLKSPQDLKTALSVASDKGDGDKGSMAQTAEARGNTSQARWNGLDASWTRLGTGVGNAIAPVTDLAMLSADMVVSGVSSLVETLPEVTAALTLLGVAAASPLRGPILNKLASTVSTTATELFKPDAAIQPPGGDEGGGQDKKKVSDGTQEKGGNPKQPGAADAKPPRPTLRNRLVTSNARAKTFTGRLGGPLALAYAGYNGVKALMAGDYKGAAGAVGSGIGGAAGGYAGAATGAMIGSFVPVLGTALGAVVGGLVGTYFGSKGGESLGESIYTGADRLLSPDQAAKDLTNAQTNNQQNTVNANIYINGLDSPNTTELANLVVQHLSNQFAMMTTTNQLAVRRDTALTDGVA</sequence>
<gene>
    <name evidence="3" type="ORF">BK666_18550</name>
</gene>
<dbReference type="AlphaFoldDB" id="A0A423K0H6"/>
<evidence type="ECO:0000313" key="3">
    <source>
        <dbReference type="EMBL" id="RON43925.1"/>
    </source>
</evidence>
<organism evidence="3 4">
    <name type="scientific">Pseudomonas frederiksbergensis</name>
    <dbReference type="NCBI Taxonomy" id="104087"/>
    <lineage>
        <taxon>Bacteria</taxon>
        <taxon>Pseudomonadati</taxon>
        <taxon>Pseudomonadota</taxon>
        <taxon>Gammaproteobacteria</taxon>
        <taxon>Pseudomonadales</taxon>
        <taxon>Pseudomonadaceae</taxon>
        <taxon>Pseudomonas</taxon>
    </lineage>
</organism>
<dbReference type="RefSeq" id="WP_123511953.1">
    <property type="nucleotide sequence ID" value="NZ_MOBQ01000023.1"/>
</dbReference>
<protein>
    <submittedName>
        <fullName evidence="3">Phage tail tape measure protein</fullName>
    </submittedName>
</protein>
<dbReference type="Pfam" id="PF10145">
    <property type="entry name" value="PhageMin_Tail"/>
    <property type="match status" value="1"/>
</dbReference>
<feature type="region of interest" description="Disordered" evidence="1">
    <location>
        <begin position="483"/>
        <end position="532"/>
    </location>
</feature>
<evidence type="ECO:0000256" key="1">
    <source>
        <dbReference type="SAM" id="MobiDB-lite"/>
    </source>
</evidence>
<accession>A0A423K0H6</accession>
<comment type="caution">
    <text evidence="3">The sequence shown here is derived from an EMBL/GenBank/DDBJ whole genome shotgun (WGS) entry which is preliminary data.</text>
</comment>
<evidence type="ECO:0000313" key="4">
    <source>
        <dbReference type="Proteomes" id="UP000285349"/>
    </source>
</evidence>
<evidence type="ECO:0000259" key="2">
    <source>
        <dbReference type="Pfam" id="PF10145"/>
    </source>
</evidence>
<reference evidence="3 4" key="1">
    <citation type="submission" date="2016-10" db="EMBL/GenBank/DDBJ databases">
        <title>Comparative genome analysis of multiple Pseudomonas spp. focuses on biocontrol and plant growth promoting traits.</title>
        <authorList>
            <person name="Tao X.-Y."/>
            <person name="Taylor C.G."/>
        </authorList>
    </citation>
    <scope>NUCLEOTIDE SEQUENCE [LARGE SCALE GENOMIC DNA]</scope>
    <source>
        <strain evidence="3 4">37A10</strain>
    </source>
</reference>
<feature type="region of interest" description="Disordered" evidence="1">
    <location>
        <begin position="376"/>
        <end position="399"/>
    </location>
</feature>
<dbReference type="OrthoDB" id="6879814at2"/>
<dbReference type="Proteomes" id="UP000285349">
    <property type="component" value="Unassembled WGS sequence"/>
</dbReference>
<dbReference type="InterPro" id="IPR010090">
    <property type="entry name" value="Phage_tape_meas"/>
</dbReference>
<proteinExistence type="predicted"/>
<dbReference type="EMBL" id="MOBQ01000023">
    <property type="protein sequence ID" value="RON43925.1"/>
    <property type="molecule type" value="Genomic_DNA"/>
</dbReference>
<feature type="domain" description="Phage tail tape measure protein" evidence="2">
    <location>
        <begin position="184"/>
        <end position="354"/>
    </location>
</feature>
<feature type="compositionally biased region" description="Basic and acidic residues" evidence="1">
    <location>
        <begin position="500"/>
        <end position="511"/>
    </location>
</feature>
<name>A0A423K0H6_9PSED</name>